<name>C0W5T4_9ACTO</name>
<reference evidence="2 3" key="1">
    <citation type="submission" date="2009-01" db="EMBL/GenBank/DDBJ databases">
        <authorList>
            <person name="Qin X."/>
            <person name="Bachman B."/>
            <person name="Battles P."/>
            <person name="Bell A."/>
            <person name="Bess C."/>
            <person name="Bickham C."/>
            <person name="Chaboub L."/>
            <person name="Chen D."/>
            <person name="Coyle M."/>
            <person name="Deiros D.R."/>
            <person name="Dinh H."/>
            <person name="Forbes L."/>
            <person name="Fowler G."/>
            <person name="Francisco L."/>
            <person name="Fu Q."/>
            <person name="Gubbala S."/>
            <person name="Hale W."/>
            <person name="Han Y."/>
            <person name="Hemphill L."/>
            <person name="Highlander S.K."/>
            <person name="Hirani K."/>
            <person name="Hogues M."/>
            <person name="Jackson L."/>
            <person name="Jakkamsetti A."/>
            <person name="Javaid M."/>
            <person name="Jiang H."/>
            <person name="Korchina V."/>
            <person name="Kovar C."/>
            <person name="Lara F."/>
            <person name="Lee S."/>
            <person name="Mata R."/>
            <person name="Mathew T."/>
            <person name="Moen C."/>
            <person name="Morales K."/>
            <person name="Munidasa M."/>
            <person name="Nazareth L."/>
            <person name="Ngo R."/>
            <person name="Nguyen L."/>
            <person name="Okwuonu G."/>
            <person name="Ongeri F."/>
            <person name="Patil S."/>
            <person name="Petrosino J."/>
            <person name="Pham C."/>
            <person name="Pham P."/>
            <person name="Pu L.-L."/>
            <person name="Puazo M."/>
            <person name="Raj R."/>
            <person name="Reid J."/>
            <person name="Rouhana J."/>
            <person name="Saada N."/>
            <person name="Shang Y."/>
            <person name="Simmons D."/>
            <person name="Thornton R."/>
            <person name="Warren J."/>
            <person name="Weissenberger G."/>
            <person name="Zhang J."/>
            <person name="Zhang L."/>
            <person name="Zhou C."/>
            <person name="Zhu D."/>
            <person name="Muzny D."/>
            <person name="Worley K."/>
            <person name="Gibbs R."/>
        </authorList>
    </citation>
    <scope>NUCLEOTIDE SEQUENCE [LARGE SCALE GENOMIC DNA]</scope>
    <source>
        <strain evidence="2 3">DSM 15434</strain>
    </source>
</reference>
<protein>
    <submittedName>
        <fullName evidence="2">Uncharacterized protein</fullName>
    </submittedName>
</protein>
<dbReference type="Proteomes" id="UP000004778">
    <property type="component" value="Unassembled WGS sequence"/>
</dbReference>
<comment type="caution">
    <text evidence="2">The sequence shown here is derived from an EMBL/GenBank/DDBJ whole genome shotgun (WGS) entry which is preliminary data.</text>
</comment>
<dbReference type="RefSeq" id="WP_006548192.1">
    <property type="nucleotide sequence ID" value="NZ_DS999574.1"/>
</dbReference>
<proteinExistence type="predicted"/>
<evidence type="ECO:0000256" key="1">
    <source>
        <dbReference type="SAM" id="MobiDB-lite"/>
    </source>
</evidence>
<dbReference type="OrthoDB" id="3259037at2"/>
<accession>C0W5T4</accession>
<dbReference type="EMBL" id="ACFH01000095">
    <property type="protein sequence ID" value="EEH65930.1"/>
    <property type="molecule type" value="Genomic_DNA"/>
</dbReference>
<dbReference type="AlphaFoldDB" id="C0W5T4"/>
<dbReference type="HOGENOM" id="CLU_929489_0_0_11"/>
<organism evidence="2 3">
    <name type="scientific">Actinomyces urogenitalis DSM 15434</name>
    <dbReference type="NCBI Taxonomy" id="525246"/>
    <lineage>
        <taxon>Bacteria</taxon>
        <taxon>Bacillati</taxon>
        <taxon>Actinomycetota</taxon>
        <taxon>Actinomycetes</taxon>
        <taxon>Actinomycetales</taxon>
        <taxon>Actinomycetaceae</taxon>
        <taxon>Actinomyces</taxon>
    </lineage>
</organism>
<sequence>MADIEDLPRVVVRVRALITVLRAVLPHLGAGAKPRGSKRLRVWISPGDRMLCLTATDLSSHVLATVELVEAWDGGGEVIDVDMSAVEAGHVVAMHSDVDEYSRLEVLVDEPGGRLQVTDMTGLLPGRSARVSLMEPPVFPGDRRDVTGALARACREPLAMSASMVMDPAKMRAWMRTARALGHLPVRGTVEGNLIVAAGDHVASRGSDWTPAGWSLLGSTWAMGLSTQPSPVGVSAYSGELLAVCEDLEIHEQDDDQPGSETSSDTAAGGFEEAVRDRARRALQGTGLHLASDTDRTHA</sequence>
<evidence type="ECO:0000313" key="3">
    <source>
        <dbReference type="Proteomes" id="UP000004778"/>
    </source>
</evidence>
<evidence type="ECO:0000313" key="2">
    <source>
        <dbReference type="EMBL" id="EEH65930.1"/>
    </source>
</evidence>
<feature type="region of interest" description="Disordered" evidence="1">
    <location>
        <begin position="252"/>
        <end position="299"/>
    </location>
</feature>
<gene>
    <name evidence="2" type="ORF">HMPREF0058_1228</name>
</gene>
<keyword evidence="3" id="KW-1185">Reference proteome</keyword>